<feature type="transmembrane region" description="Helical" evidence="1">
    <location>
        <begin position="45"/>
        <end position="71"/>
    </location>
</feature>
<dbReference type="AlphaFoldDB" id="A0A508A6M8"/>
<dbReference type="RefSeq" id="WP_141423689.1">
    <property type="nucleotide sequence ID" value="NZ_JASPFB010000003.1"/>
</dbReference>
<organism evidence="2 3">
    <name type="scientific">Actinomyces johnsonii</name>
    <dbReference type="NCBI Taxonomy" id="544581"/>
    <lineage>
        <taxon>Bacteria</taxon>
        <taxon>Bacillati</taxon>
        <taxon>Actinomycetota</taxon>
        <taxon>Actinomycetes</taxon>
        <taxon>Actinomycetales</taxon>
        <taxon>Actinomycetaceae</taxon>
        <taxon>Actinomyces</taxon>
    </lineage>
</organism>
<proteinExistence type="predicted"/>
<reference evidence="2 3" key="1">
    <citation type="submission" date="2019-06" db="EMBL/GenBank/DDBJ databases">
        <title>Draft genome sequence of Actinomyces johnsonii CCUG 34287T.</title>
        <authorList>
            <person name="Salva-Serra F."/>
            <person name="Cardew S."/>
            <person name="Moore E."/>
        </authorList>
    </citation>
    <scope>NUCLEOTIDE SEQUENCE [LARGE SCALE GENOMIC DNA]</scope>
    <source>
        <strain evidence="2 3">CCUG 34287</strain>
    </source>
</reference>
<comment type="caution">
    <text evidence="2">The sequence shown here is derived from an EMBL/GenBank/DDBJ whole genome shotgun (WGS) entry which is preliminary data.</text>
</comment>
<dbReference type="Proteomes" id="UP000319010">
    <property type="component" value="Unassembled WGS sequence"/>
</dbReference>
<feature type="transmembrane region" description="Helical" evidence="1">
    <location>
        <begin position="183"/>
        <end position="208"/>
    </location>
</feature>
<protein>
    <submittedName>
        <fullName evidence="2">Uncharacterized protein</fullName>
    </submittedName>
</protein>
<dbReference type="EMBL" id="VICB01000004">
    <property type="protein sequence ID" value="TQD44064.1"/>
    <property type="molecule type" value="Genomic_DNA"/>
</dbReference>
<keyword evidence="1" id="KW-0472">Membrane</keyword>
<feature type="transmembrane region" description="Helical" evidence="1">
    <location>
        <begin position="148"/>
        <end position="171"/>
    </location>
</feature>
<keyword evidence="1" id="KW-0812">Transmembrane</keyword>
<feature type="transmembrane region" description="Helical" evidence="1">
    <location>
        <begin position="240"/>
        <end position="261"/>
    </location>
</feature>
<name>A0A508A6M8_9ACTO</name>
<feature type="transmembrane region" description="Helical" evidence="1">
    <location>
        <begin position="92"/>
        <end position="120"/>
    </location>
</feature>
<keyword evidence="1" id="KW-1133">Transmembrane helix</keyword>
<evidence type="ECO:0000256" key="1">
    <source>
        <dbReference type="SAM" id="Phobius"/>
    </source>
</evidence>
<accession>A0A508A6M8</accession>
<sequence length="271" mass="29065">MFTTLLMEEARTQARRNAGVVGIVAVIAVGSMLLSLLELPVLSSMLLVAAFVALVAMPAVVSVQIGIEYWASMYGARGYLTMSLPVRGRTLFAAKTLYAIIAVLASVAVATLLMVGWFAAYAHLLGITLGEFFEPVRQLISMVGTDMLVFYGLTMVEGVVATIIEVAAVISIGAQGRWNRFGFGAPAAGLVILYTVNQLVALVATMLLPLSLDVTSGRIVTRMMLPQFIEAIRTNQEPQLVGIGSPVAALILVAILVWWAVRAIERHTCLR</sequence>
<evidence type="ECO:0000313" key="3">
    <source>
        <dbReference type="Proteomes" id="UP000319010"/>
    </source>
</evidence>
<evidence type="ECO:0000313" key="2">
    <source>
        <dbReference type="EMBL" id="TQD44064.1"/>
    </source>
</evidence>
<gene>
    <name evidence="2" type="ORF">FK256_03165</name>
</gene>
<feature type="transmembrane region" description="Helical" evidence="1">
    <location>
        <begin position="20"/>
        <end position="39"/>
    </location>
</feature>